<feature type="region of interest" description="Disordered" evidence="1">
    <location>
        <begin position="28"/>
        <end position="48"/>
    </location>
</feature>
<evidence type="ECO:0000256" key="1">
    <source>
        <dbReference type="SAM" id="MobiDB-lite"/>
    </source>
</evidence>
<organism evidence="3">
    <name type="scientific">Anopheles darlingi</name>
    <name type="common">Mosquito</name>
    <dbReference type="NCBI Taxonomy" id="43151"/>
    <lineage>
        <taxon>Eukaryota</taxon>
        <taxon>Metazoa</taxon>
        <taxon>Ecdysozoa</taxon>
        <taxon>Arthropoda</taxon>
        <taxon>Hexapoda</taxon>
        <taxon>Insecta</taxon>
        <taxon>Pterygota</taxon>
        <taxon>Neoptera</taxon>
        <taxon>Endopterygota</taxon>
        <taxon>Diptera</taxon>
        <taxon>Nematocera</taxon>
        <taxon>Culicoidea</taxon>
        <taxon>Culicidae</taxon>
        <taxon>Anophelinae</taxon>
        <taxon>Anopheles</taxon>
    </lineage>
</organism>
<reference evidence="4" key="4">
    <citation type="submission" date="2015-06" db="UniProtKB">
        <authorList>
            <consortium name="EnsemblMetazoa"/>
        </authorList>
    </citation>
    <scope>IDENTIFICATION</scope>
</reference>
<evidence type="ECO:0000313" key="3">
    <source>
        <dbReference type="EMBL" id="ETN63314.1"/>
    </source>
</evidence>
<keyword evidence="2" id="KW-0732">Signal</keyword>
<dbReference type="Proteomes" id="UP000000673">
    <property type="component" value="Unassembled WGS sequence"/>
</dbReference>
<keyword evidence="5" id="KW-1185">Reference proteome</keyword>
<dbReference type="EnsemblMetazoa" id="ADAC004986-RA">
    <property type="protein sequence ID" value="ADAC004986-PA"/>
    <property type="gene ID" value="ADAC004986"/>
</dbReference>
<name>W5JKK6_ANODA</name>
<reference evidence="3" key="2">
    <citation type="submission" date="2010-05" db="EMBL/GenBank/DDBJ databases">
        <authorList>
            <person name="Almeida L.G."/>
            <person name="Nicolas M.F."/>
            <person name="Souza R.C."/>
            <person name="Vasconcelos A.T.R."/>
        </authorList>
    </citation>
    <scope>NUCLEOTIDE SEQUENCE</scope>
</reference>
<feature type="signal peptide" evidence="2">
    <location>
        <begin position="1"/>
        <end position="21"/>
    </location>
</feature>
<evidence type="ECO:0008006" key="6">
    <source>
        <dbReference type="Google" id="ProtNLM"/>
    </source>
</evidence>
<sequence>MLTMNKLLVLCAAYCIGSTYAQDQYHDAYPDNPVTDPPAYPAAPAGYDEVPAPAANPEPHYPDYGAEVETIPTTTTTTTTTPRTRATARRQVFPPTPTANQTPRRRADRLVRWYFLDERGIPIRTAVTRHFRSNAAQSGVRRFYPQAGTSRRSLTNGNRAAQGLQTRHRVEYWWYL</sequence>
<dbReference type="OMA" id="TRRIEYW"/>
<evidence type="ECO:0000256" key="2">
    <source>
        <dbReference type="SAM" id="SignalP"/>
    </source>
</evidence>
<accession>W5JKK6</accession>
<dbReference type="AlphaFoldDB" id="W5JKK6"/>
<dbReference type="VEuPathDB" id="VectorBase:ADAC004986"/>
<evidence type="ECO:0000313" key="4">
    <source>
        <dbReference type="EnsemblMetazoa" id="ADAC004986-PA"/>
    </source>
</evidence>
<evidence type="ECO:0000313" key="5">
    <source>
        <dbReference type="Proteomes" id="UP000000673"/>
    </source>
</evidence>
<dbReference type="HOGENOM" id="CLU_1526444_0_0_1"/>
<dbReference type="EMBL" id="ADMH02001265">
    <property type="protein sequence ID" value="ETN63314.1"/>
    <property type="molecule type" value="Genomic_DNA"/>
</dbReference>
<proteinExistence type="predicted"/>
<dbReference type="eggNOG" id="ENOG502RVPI">
    <property type="taxonomic scope" value="Eukaryota"/>
</dbReference>
<gene>
    <name evidence="3" type="ORF">AND_004986</name>
</gene>
<reference evidence="3 5" key="1">
    <citation type="journal article" date="2010" name="BMC Genomics">
        <title>Combination of measures distinguishes pre-miRNAs from other stem-loops in the genome of the newly sequenced Anopheles darlingi.</title>
        <authorList>
            <person name="Mendes N.D."/>
            <person name="Freitas A.T."/>
            <person name="Vasconcelos A.T."/>
            <person name="Sagot M.F."/>
        </authorList>
    </citation>
    <scope>NUCLEOTIDE SEQUENCE</scope>
</reference>
<feature type="chain" id="PRO_5010155521" description="Secreted protein" evidence="2">
    <location>
        <begin position="22"/>
        <end position="176"/>
    </location>
</feature>
<reference evidence="3" key="3">
    <citation type="journal article" date="2013" name="Nucleic Acids Res.">
        <title>The genome of Anopheles darlingi, the main neotropical malaria vector.</title>
        <authorList>
            <person name="Marinotti O."/>
            <person name="Cerqueira G.C."/>
            <person name="de Almeida L.G."/>
            <person name="Ferro M.I."/>
            <person name="Loreto E.L."/>
            <person name="Zaha A."/>
            <person name="Teixeira S.M."/>
            <person name="Wespiser A.R."/>
            <person name="Almeida E Silva A."/>
            <person name="Schlindwein A.D."/>
            <person name="Pacheco A.C."/>
            <person name="Silva A.L."/>
            <person name="Graveley B.R."/>
            <person name="Walenz B.P."/>
            <person name="Lima Bde A."/>
            <person name="Ribeiro C.A."/>
            <person name="Nunes-Silva C.G."/>
            <person name="de Carvalho C.R."/>
            <person name="Soares C.M."/>
            <person name="de Menezes C.B."/>
            <person name="Matiolli C."/>
            <person name="Caffrey D."/>
            <person name="Araujo D.A."/>
            <person name="de Oliveira D.M."/>
            <person name="Golenbock D."/>
            <person name="Grisard E.C."/>
            <person name="Fantinatti-Garboggini F."/>
            <person name="de Carvalho F.M."/>
            <person name="Barcellos F.G."/>
            <person name="Prosdocimi F."/>
            <person name="May G."/>
            <person name="Azevedo Junior G.M."/>
            <person name="Guimaraes G.M."/>
            <person name="Goldman G.H."/>
            <person name="Padilha I.Q."/>
            <person name="Batista Jda S."/>
            <person name="Ferro J.A."/>
            <person name="Ribeiro J.M."/>
            <person name="Fietto J.L."/>
            <person name="Dabbas K.M."/>
            <person name="Cerdeira L."/>
            <person name="Agnez-Lima L.F."/>
            <person name="Brocchi M."/>
            <person name="de Carvalho M.O."/>
            <person name="Teixeira Mde M."/>
            <person name="Diniz Maia Mde M."/>
            <person name="Goldman M.H."/>
            <person name="Cruz Schneider M.P."/>
            <person name="Felipe M.S."/>
            <person name="Hungria M."/>
            <person name="Nicolas M.F."/>
            <person name="Pereira M."/>
            <person name="Montes M.A."/>
            <person name="Cantao M.E."/>
            <person name="Vincentz M."/>
            <person name="Rafael M.S."/>
            <person name="Silverman N."/>
            <person name="Stoco P.H."/>
            <person name="Souza R.C."/>
            <person name="Vicentini R."/>
            <person name="Gazzinelli R.T."/>
            <person name="Neves Rde O."/>
            <person name="Silva R."/>
            <person name="Astolfi-Filho S."/>
            <person name="Maciel T.E."/>
            <person name="Urmenyi T.P."/>
            <person name="Tadei W.P."/>
            <person name="Camargo E.P."/>
            <person name="de Vasconcelos A.T."/>
        </authorList>
    </citation>
    <scope>NUCLEOTIDE SEQUENCE</scope>
</reference>
<protein>
    <recommendedName>
        <fullName evidence="6">Secreted protein</fullName>
    </recommendedName>
</protein>